<accession>A0A3N2GSV9</accession>
<feature type="transmembrane region" description="Helical" evidence="5">
    <location>
        <begin position="354"/>
        <end position="376"/>
    </location>
</feature>
<dbReference type="GeneID" id="301843468"/>
<keyword evidence="8" id="KW-1185">Reference proteome</keyword>
<comment type="caution">
    <text evidence="7">The sequence shown here is derived from an EMBL/GenBank/DDBJ whole genome shotgun (WGS) entry which is preliminary data.</text>
</comment>
<keyword evidence="4 5" id="KW-0472">Membrane</keyword>
<evidence type="ECO:0000256" key="1">
    <source>
        <dbReference type="ARBA" id="ARBA00004651"/>
    </source>
</evidence>
<dbReference type="SUPFAM" id="SSF103473">
    <property type="entry name" value="MFS general substrate transporter"/>
    <property type="match status" value="1"/>
</dbReference>
<dbReference type="Pfam" id="PF07690">
    <property type="entry name" value="MFS_1"/>
    <property type="match status" value="1"/>
</dbReference>
<dbReference type="InterPro" id="IPR011701">
    <property type="entry name" value="MFS"/>
</dbReference>
<evidence type="ECO:0000313" key="8">
    <source>
        <dbReference type="Proteomes" id="UP000274843"/>
    </source>
</evidence>
<dbReference type="GO" id="GO:0022857">
    <property type="term" value="F:transmembrane transporter activity"/>
    <property type="evidence" value="ECO:0007669"/>
    <property type="project" value="InterPro"/>
</dbReference>
<feature type="transmembrane region" description="Helical" evidence="5">
    <location>
        <begin position="133"/>
        <end position="151"/>
    </location>
</feature>
<protein>
    <submittedName>
        <fullName evidence="7">Sugar phosphate permease</fullName>
    </submittedName>
</protein>
<dbReference type="GO" id="GO:0005886">
    <property type="term" value="C:plasma membrane"/>
    <property type="evidence" value="ECO:0007669"/>
    <property type="project" value="UniProtKB-SubCell"/>
</dbReference>
<dbReference type="AlphaFoldDB" id="A0A3N2GSV9"/>
<dbReference type="RefSeq" id="WP_208722353.1">
    <property type="nucleotide sequence ID" value="NZ_RKHY01000001.1"/>
</dbReference>
<sequence>MILRRRGPQLALVALVQVLAMSLWFSASTVVPALRAEWGLSRQAGILLTITVQLGFATGAVVSAAVNLADRTRPQVLVAAGSALGAAATFAFPSAGPAAAAPLRFVTGFALAAVYPVGMKIVVSWFPRQRGTALGVLVGALTLGSALPSLLGGTGHWRTALLIAATLALLAAPIALTLVRPGPDWRPSPPWEPRYLLRMAGDRAQRLVCLGYFGHMWELYALWAWLPSYVAAAGDGDTFATIGVAGVAGALLGGVLADRFGRAAVTTGALLTSAACGLLSVAAWGTPLLAPLLLVWGAAVIADSAQFSAALSEVADPRYAGTALTAMTAAGFVVSAITIQLLPLLADLTGWRDAVTLLSAGPLLGAVAMVSVRAAAGARTPRSTGRP</sequence>
<dbReference type="Proteomes" id="UP000274843">
    <property type="component" value="Unassembled WGS sequence"/>
</dbReference>
<feature type="transmembrane region" description="Helical" evidence="5">
    <location>
        <begin position="207"/>
        <end position="226"/>
    </location>
</feature>
<evidence type="ECO:0000256" key="5">
    <source>
        <dbReference type="SAM" id="Phobius"/>
    </source>
</evidence>
<comment type="subcellular location">
    <subcellularLocation>
        <location evidence="1">Cell membrane</location>
        <topology evidence="1">Multi-pass membrane protein</topology>
    </subcellularLocation>
</comment>
<keyword evidence="3 5" id="KW-1133">Transmembrane helix</keyword>
<evidence type="ECO:0000256" key="4">
    <source>
        <dbReference type="ARBA" id="ARBA00023136"/>
    </source>
</evidence>
<gene>
    <name evidence="7" type="ORF">EDD35_2051</name>
</gene>
<evidence type="ECO:0000256" key="3">
    <source>
        <dbReference type="ARBA" id="ARBA00022989"/>
    </source>
</evidence>
<evidence type="ECO:0000256" key="2">
    <source>
        <dbReference type="ARBA" id="ARBA00022692"/>
    </source>
</evidence>
<dbReference type="PANTHER" id="PTHR23521:SF3">
    <property type="entry name" value="MFS TRANSPORTER"/>
    <property type="match status" value="1"/>
</dbReference>
<name>A0A3N2GSV9_9PSEU</name>
<feature type="transmembrane region" description="Helical" evidence="5">
    <location>
        <begin position="264"/>
        <end position="284"/>
    </location>
</feature>
<dbReference type="EMBL" id="RKHY01000001">
    <property type="protein sequence ID" value="ROS39741.1"/>
    <property type="molecule type" value="Genomic_DNA"/>
</dbReference>
<evidence type="ECO:0000259" key="6">
    <source>
        <dbReference type="PROSITE" id="PS50850"/>
    </source>
</evidence>
<feature type="transmembrane region" description="Helical" evidence="5">
    <location>
        <begin position="323"/>
        <end position="342"/>
    </location>
</feature>
<feature type="transmembrane region" description="Helical" evidence="5">
    <location>
        <begin position="157"/>
        <end position="179"/>
    </location>
</feature>
<dbReference type="Gene3D" id="1.20.1250.20">
    <property type="entry name" value="MFS general substrate transporter like domains"/>
    <property type="match status" value="2"/>
</dbReference>
<evidence type="ECO:0000313" key="7">
    <source>
        <dbReference type="EMBL" id="ROS39741.1"/>
    </source>
</evidence>
<keyword evidence="2 5" id="KW-0812">Transmembrane</keyword>
<feature type="transmembrane region" description="Helical" evidence="5">
    <location>
        <begin position="45"/>
        <end position="69"/>
    </location>
</feature>
<reference evidence="7 8" key="1">
    <citation type="submission" date="2018-11" db="EMBL/GenBank/DDBJ databases">
        <title>Sequencing the genomes of 1000 actinobacteria strains.</title>
        <authorList>
            <person name="Klenk H.-P."/>
        </authorList>
    </citation>
    <scope>NUCLEOTIDE SEQUENCE [LARGE SCALE GENOMIC DNA]</scope>
    <source>
        <strain evidence="7 8">DSM 44348</strain>
    </source>
</reference>
<dbReference type="InterPro" id="IPR036259">
    <property type="entry name" value="MFS_trans_sf"/>
</dbReference>
<feature type="transmembrane region" description="Helical" evidence="5">
    <location>
        <begin position="105"/>
        <end position="126"/>
    </location>
</feature>
<feature type="domain" description="Major facilitator superfamily (MFS) profile" evidence="6">
    <location>
        <begin position="1"/>
        <end position="377"/>
    </location>
</feature>
<dbReference type="PROSITE" id="PS50850">
    <property type="entry name" value="MFS"/>
    <property type="match status" value="1"/>
</dbReference>
<feature type="transmembrane region" description="Helical" evidence="5">
    <location>
        <begin position="290"/>
        <end position="311"/>
    </location>
</feature>
<organism evidence="7 8">
    <name type="scientific">Amycolatopsis thermoflava</name>
    <dbReference type="NCBI Taxonomy" id="84480"/>
    <lineage>
        <taxon>Bacteria</taxon>
        <taxon>Bacillati</taxon>
        <taxon>Actinomycetota</taxon>
        <taxon>Actinomycetes</taxon>
        <taxon>Pseudonocardiales</taxon>
        <taxon>Pseudonocardiaceae</taxon>
        <taxon>Amycolatopsis</taxon>
        <taxon>Amycolatopsis methanolica group</taxon>
    </lineage>
</organism>
<dbReference type="PANTHER" id="PTHR23521">
    <property type="entry name" value="TRANSPORTER MFS SUPERFAMILY"/>
    <property type="match status" value="1"/>
</dbReference>
<feature type="transmembrane region" description="Helical" evidence="5">
    <location>
        <begin position="238"/>
        <end position="257"/>
    </location>
</feature>
<feature type="transmembrane region" description="Helical" evidence="5">
    <location>
        <begin position="76"/>
        <end position="93"/>
    </location>
</feature>
<dbReference type="InterPro" id="IPR020846">
    <property type="entry name" value="MFS_dom"/>
</dbReference>
<proteinExistence type="predicted"/>